<protein>
    <submittedName>
        <fullName evidence="2">Uncharacterized protein</fullName>
    </submittedName>
</protein>
<feature type="region of interest" description="Disordered" evidence="1">
    <location>
        <begin position="42"/>
        <end position="62"/>
    </location>
</feature>
<gene>
    <name evidence="2" type="ORF">PACLA_8A006031</name>
</gene>
<reference evidence="2" key="1">
    <citation type="submission" date="2020-04" db="EMBL/GenBank/DDBJ databases">
        <authorList>
            <person name="Alioto T."/>
            <person name="Alioto T."/>
            <person name="Gomez Garrido J."/>
        </authorList>
    </citation>
    <scope>NUCLEOTIDE SEQUENCE</scope>
    <source>
        <strain evidence="2">A484AB</strain>
    </source>
</reference>
<evidence type="ECO:0000313" key="3">
    <source>
        <dbReference type="Proteomes" id="UP001152795"/>
    </source>
</evidence>
<evidence type="ECO:0000256" key="1">
    <source>
        <dbReference type="SAM" id="MobiDB-lite"/>
    </source>
</evidence>
<comment type="caution">
    <text evidence="2">The sequence shown here is derived from an EMBL/GenBank/DDBJ whole genome shotgun (WGS) entry which is preliminary data.</text>
</comment>
<name>A0A7D9HD94_PARCT</name>
<dbReference type="Proteomes" id="UP001152795">
    <property type="component" value="Unassembled WGS sequence"/>
</dbReference>
<keyword evidence="3" id="KW-1185">Reference proteome</keyword>
<organism evidence="2 3">
    <name type="scientific">Paramuricea clavata</name>
    <name type="common">Red gorgonian</name>
    <name type="synonym">Violescent sea-whip</name>
    <dbReference type="NCBI Taxonomy" id="317549"/>
    <lineage>
        <taxon>Eukaryota</taxon>
        <taxon>Metazoa</taxon>
        <taxon>Cnidaria</taxon>
        <taxon>Anthozoa</taxon>
        <taxon>Octocorallia</taxon>
        <taxon>Malacalcyonacea</taxon>
        <taxon>Plexauridae</taxon>
        <taxon>Paramuricea</taxon>
    </lineage>
</organism>
<accession>A0A7D9HD94</accession>
<evidence type="ECO:0000313" key="2">
    <source>
        <dbReference type="EMBL" id="CAB3980743.1"/>
    </source>
</evidence>
<dbReference type="AlphaFoldDB" id="A0A7D9HD94"/>
<sequence>MRLTYIKQCQHSVGLPAQLIMIRIPFTFFEFLFPNLQIVVGKVGGGDGRDGRDGRDGHKGDK</sequence>
<feature type="non-terminal residue" evidence="2">
    <location>
        <position position="62"/>
    </location>
</feature>
<feature type="compositionally biased region" description="Basic and acidic residues" evidence="1">
    <location>
        <begin position="47"/>
        <end position="62"/>
    </location>
</feature>
<proteinExistence type="predicted"/>
<dbReference type="EMBL" id="CACRXK020000320">
    <property type="protein sequence ID" value="CAB3980743.1"/>
    <property type="molecule type" value="Genomic_DNA"/>
</dbReference>